<sequence length="50" mass="5477">MAGIEQGVSNGPVWGCFGLDVAFIVYTFEPVFSLARAMHHAKKAREEPVI</sequence>
<feature type="transmembrane region" description="Helical" evidence="1">
    <location>
        <begin position="12"/>
        <end position="35"/>
    </location>
</feature>
<evidence type="ECO:0000313" key="2">
    <source>
        <dbReference type="EMBL" id="EXL63819.1"/>
    </source>
</evidence>
<reference evidence="2" key="1">
    <citation type="submission" date="2011-11" db="EMBL/GenBank/DDBJ databases">
        <title>The Genome Sequence of Fusarium oxysporum PHW808.</title>
        <authorList>
            <consortium name="The Broad Institute Genome Sequencing Platform"/>
            <person name="Ma L.-J."/>
            <person name="Gale L.R."/>
            <person name="Schwartz D.C."/>
            <person name="Zhou S."/>
            <person name="Corby-Kistler H."/>
            <person name="Young S.K."/>
            <person name="Zeng Q."/>
            <person name="Gargeya S."/>
            <person name="Fitzgerald M."/>
            <person name="Haas B."/>
            <person name="Abouelleil A."/>
            <person name="Alvarado L."/>
            <person name="Arachchi H.M."/>
            <person name="Berlin A."/>
            <person name="Brown A."/>
            <person name="Chapman S.B."/>
            <person name="Chen Z."/>
            <person name="Dunbar C."/>
            <person name="Freedman E."/>
            <person name="Gearin G."/>
            <person name="Goldberg J."/>
            <person name="Griggs A."/>
            <person name="Gujja S."/>
            <person name="Heiman D."/>
            <person name="Howarth C."/>
            <person name="Larson L."/>
            <person name="Lui A."/>
            <person name="MacDonald P.J.P."/>
            <person name="Montmayeur A."/>
            <person name="Murphy C."/>
            <person name="Neiman D."/>
            <person name="Pearson M."/>
            <person name="Priest M."/>
            <person name="Roberts A."/>
            <person name="Saif S."/>
            <person name="Shea T."/>
            <person name="Shenoy N."/>
            <person name="Sisk P."/>
            <person name="Stolte C."/>
            <person name="Sykes S."/>
            <person name="Wortman J."/>
            <person name="Nusbaum C."/>
            <person name="Birren B."/>
        </authorList>
    </citation>
    <scope>NUCLEOTIDE SEQUENCE [LARGE SCALE GENOMIC DNA]</scope>
    <source>
        <strain evidence="2">54008</strain>
    </source>
</reference>
<keyword evidence="1" id="KW-0812">Transmembrane</keyword>
<feature type="non-terminal residue" evidence="2">
    <location>
        <position position="50"/>
    </location>
</feature>
<accession>X0HRL9</accession>
<dbReference type="AlphaFoldDB" id="X0HRL9"/>
<evidence type="ECO:0000256" key="1">
    <source>
        <dbReference type="SAM" id="Phobius"/>
    </source>
</evidence>
<keyword evidence="1" id="KW-1133">Transmembrane helix</keyword>
<dbReference type="EMBL" id="KK034690">
    <property type="protein sequence ID" value="EXL63819.1"/>
    <property type="molecule type" value="Genomic_DNA"/>
</dbReference>
<dbReference type="HOGENOM" id="CLU_3129725_0_0_1"/>
<keyword evidence="1" id="KW-0472">Membrane</keyword>
<dbReference type="OrthoDB" id="10346188at2759"/>
<gene>
    <name evidence="2" type="ORF">FOPG_19909</name>
</gene>
<organism evidence="2">
    <name type="scientific">Fusarium oxysporum f. sp. conglutinans race 2 54008</name>
    <dbReference type="NCBI Taxonomy" id="1089457"/>
    <lineage>
        <taxon>Eukaryota</taxon>
        <taxon>Fungi</taxon>
        <taxon>Dikarya</taxon>
        <taxon>Ascomycota</taxon>
        <taxon>Pezizomycotina</taxon>
        <taxon>Sordariomycetes</taxon>
        <taxon>Hypocreomycetidae</taxon>
        <taxon>Hypocreales</taxon>
        <taxon>Nectriaceae</taxon>
        <taxon>Fusarium</taxon>
        <taxon>Fusarium oxysporum species complex</taxon>
    </lineage>
</organism>
<protein>
    <submittedName>
        <fullName evidence="2">Uncharacterized protein</fullName>
    </submittedName>
</protein>
<reference evidence="2" key="2">
    <citation type="submission" date="2014-03" db="EMBL/GenBank/DDBJ databases">
        <title>The Genome Annotation of Fusarium oxysporum PHW808.</title>
        <authorList>
            <consortium name="The Broad Institute Genomics Platform"/>
            <person name="Ma L.-J."/>
            <person name="Corby-Kistler H."/>
            <person name="Broz K."/>
            <person name="Gale L.R."/>
            <person name="Jonkers W."/>
            <person name="O'Donnell K."/>
            <person name="Ploetz R."/>
            <person name="Steinberg C."/>
            <person name="Schwartz D.C."/>
            <person name="VanEtten H."/>
            <person name="Zhou S."/>
            <person name="Young S.K."/>
            <person name="Zeng Q."/>
            <person name="Gargeya S."/>
            <person name="Fitzgerald M."/>
            <person name="Abouelleil A."/>
            <person name="Alvarado L."/>
            <person name="Chapman S.B."/>
            <person name="Gainer-Dewar J."/>
            <person name="Goldberg J."/>
            <person name="Griggs A."/>
            <person name="Gujja S."/>
            <person name="Hansen M."/>
            <person name="Howarth C."/>
            <person name="Imamovic A."/>
            <person name="Ireland A."/>
            <person name="Larimer J."/>
            <person name="McCowan C."/>
            <person name="Murphy C."/>
            <person name="Pearson M."/>
            <person name="Poon T.W."/>
            <person name="Priest M."/>
            <person name="Roberts A."/>
            <person name="Saif S."/>
            <person name="Shea T."/>
            <person name="Sykes S."/>
            <person name="Wortman J."/>
            <person name="Nusbaum C."/>
            <person name="Birren B."/>
        </authorList>
    </citation>
    <scope>NUCLEOTIDE SEQUENCE</scope>
    <source>
        <strain evidence="2">54008</strain>
    </source>
</reference>
<proteinExistence type="predicted"/>
<name>X0HRL9_FUSOX</name>
<dbReference type="Proteomes" id="UP000030676">
    <property type="component" value="Unassembled WGS sequence"/>
</dbReference>